<organism evidence="1 2">
    <name type="scientific">Cichorium intybus</name>
    <name type="common">Chicory</name>
    <dbReference type="NCBI Taxonomy" id="13427"/>
    <lineage>
        <taxon>Eukaryota</taxon>
        <taxon>Viridiplantae</taxon>
        <taxon>Streptophyta</taxon>
        <taxon>Embryophyta</taxon>
        <taxon>Tracheophyta</taxon>
        <taxon>Spermatophyta</taxon>
        <taxon>Magnoliopsida</taxon>
        <taxon>eudicotyledons</taxon>
        <taxon>Gunneridae</taxon>
        <taxon>Pentapetalae</taxon>
        <taxon>asterids</taxon>
        <taxon>campanulids</taxon>
        <taxon>Asterales</taxon>
        <taxon>Asteraceae</taxon>
        <taxon>Cichorioideae</taxon>
        <taxon>Cichorieae</taxon>
        <taxon>Cichoriinae</taxon>
        <taxon>Cichorium</taxon>
    </lineage>
</organism>
<sequence length="200" mass="22250">MKPTTIIEYLHRDFRRPPPIGSHPRRHPLSVSPPSVEDSLPLSLTVSSSQHQPPPTNRPLQRQRSSTLDLKSMASGEEEYVLLDLDSVSGQIHIPPNAPYVLSGLDTLNPILIIDEKIKLIGEYEETIGTCLVFSENNAPPVVHEETGPSEANLFSGKCIINPNEGTKKQVKPVCQLQKVLRFKLLQDDQTIEDSSMKND</sequence>
<proteinExistence type="predicted"/>
<dbReference type="Proteomes" id="UP001055811">
    <property type="component" value="Linkage Group LG07"/>
</dbReference>
<reference evidence="2" key="1">
    <citation type="journal article" date="2022" name="Mol. Ecol. Resour.">
        <title>The genomes of chicory, endive, great burdock and yacon provide insights into Asteraceae palaeo-polyploidization history and plant inulin production.</title>
        <authorList>
            <person name="Fan W."/>
            <person name="Wang S."/>
            <person name="Wang H."/>
            <person name="Wang A."/>
            <person name="Jiang F."/>
            <person name="Liu H."/>
            <person name="Zhao H."/>
            <person name="Xu D."/>
            <person name="Zhang Y."/>
        </authorList>
    </citation>
    <scope>NUCLEOTIDE SEQUENCE [LARGE SCALE GENOMIC DNA]</scope>
    <source>
        <strain evidence="2">cv. Punajuju</strain>
    </source>
</reference>
<protein>
    <submittedName>
        <fullName evidence="1">Uncharacterized protein</fullName>
    </submittedName>
</protein>
<comment type="caution">
    <text evidence="1">The sequence shown here is derived from an EMBL/GenBank/DDBJ whole genome shotgun (WGS) entry which is preliminary data.</text>
</comment>
<accession>A0ACB9AGC1</accession>
<evidence type="ECO:0000313" key="1">
    <source>
        <dbReference type="EMBL" id="KAI3708423.1"/>
    </source>
</evidence>
<name>A0ACB9AGC1_CICIN</name>
<reference evidence="1 2" key="2">
    <citation type="journal article" date="2022" name="Mol. Ecol. Resour.">
        <title>The genomes of chicory, endive, great burdock and yacon provide insights into Asteraceae paleo-polyploidization history and plant inulin production.</title>
        <authorList>
            <person name="Fan W."/>
            <person name="Wang S."/>
            <person name="Wang H."/>
            <person name="Wang A."/>
            <person name="Jiang F."/>
            <person name="Liu H."/>
            <person name="Zhao H."/>
            <person name="Xu D."/>
            <person name="Zhang Y."/>
        </authorList>
    </citation>
    <scope>NUCLEOTIDE SEQUENCE [LARGE SCALE GENOMIC DNA]</scope>
    <source>
        <strain evidence="2">cv. Punajuju</strain>
        <tissue evidence="1">Leaves</tissue>
    </source>
</reference>
<gene>
    <name evidence="1" type="ORF">L2E82_37592</name>
</gene>
<keyword evidence="2" id="KW-1185">Reference proteome</keyword>
<evidence type="ECO:0000313" key="2">
    <source>
        <dbReference type="Proteomes" id="UP001055811"/>
    </source>
</evidence>
<dbReference type="EMBL" id="CM042015">
    <property type="protein sequence ID" value="KAI3708423.1"/>
    <property type="molecule type" value="Genomic_DNA"/>
</dbReference>